<dbReference type="EMBL" id="BAAAQM010000051">
    <property type="protein sequence ID" value="GAA1994155.1"/>
    <property type="molecule type" value="Genomic_DNA"/>
</dbReference>
<evidence type="ECO:0000313" key="2">
    <source>
        <dbReference type="EMBL" id="GAA1994155.1"/>
    </source>
</evidence>
<evidence type="ECO:0000256" key="1">
    <source>
        <dbReference type="SAM" id="MobiDB-lite"/>
    </source>
</evidence>
<protein>
    <submittedName>
        <fullName evidence="2">Uncharacterized protein</fullName>
    </submittedName>
</protein>
<evidence type="ECO:0000313" key="3">
    <source>
        <dbReference type="Proteomes" id="UP001499854"/>
    </source>
</evidence>
<comment type="caution">
    <text evidence="2">The sequence shown here is derived from an EMBL/GenBank/DDBJ whole genome shotgun (WGS) entry which is preliminary data.</text>
</comment>
<feature type="compositionally biased region" description="Polar residues" evidence="1">
    <location>
        <begin position="63"/>
        <end position="74"/>
    </location>
</feature>
<feature type="region of interest" description="Disordered" evidence="1">
    <location>
        <begin position="23"/>
        <end position="82"/>
    </location>
</feature>
<accession>A0ABN2SX73</accession>
<sequence length="82" mass="8813">MHNQAPAAKRSVDQPPQVLAVYSGRDASAARTRRLTDRAPRVDPHMVANHHGPVDHKPLDIGPNQTPEIPTHNTAPCAPTAS</sequence>
<keyword evidence="3" id="KW-1185">Reference proteome</keyword>
<feature type="compositionally biased region" description="Basic and acidic residues" evidence="1">
    <location>
        <begin position="34"/>
        <end position="44"/>
    </location>
</feature>
<gene>
    <name evidence="2" type="ORF">GCM10009838_68010</name>
</gene>
<dbReference type="Proteomes" id="UP001499854">
    <property type="component" value="Unassembled WGS sequence"/>
</dbReference>
<proteinExistence type="predicted"/>
<reference evidence="2 3" key="1">
    <citation type="journal article" date="2019" name="Int. J. Syst. Evol. Microbiol.">
        <title>The Global Catalogue of Microorganisms (GCM) 10K type strain sequencing project: providing services to taxonomists for standard genome sequencing and annotation.</title>
        <authorList>
            <consortium name="The Broad Institute Genomics Platform"/>
            <consortium name="The Broad Institute Genome Sequencing Center for Infectious Disease"/>
            <person name="Wu L."/>
            <person name="Ma J."/>
        </authorList>
    </citation>
    <scope>NUCLEOTIDE SEQUENCE [LARGE SCALE GENOMIC DNA]</scope>
    <source>
        <strain evidence="2 3">JCM 16013</strain>
    </source>
</reference>
<name>A0ABN2SX73_9ACTN</name>
<organism evidence="2 3">
    <name type="scientific">Catenulispora subtropica</name>
    <dbReference type="NCBI Taxonomy" id="450798"/>
    <lineage>
        <taxon>Bacteria</taxon>
        <taxon>Bacillati</taxon>
        <taxon>Actinomycetota</taxon>
        <taxon>Actinomycetes</taxon>
        <taxon>Catenulisporales</taxon>
        <taxon>Catenulisporaceae</taxon>
        <taxon>Catenulispora</taxon>
    </lineage>
</organism>